<keyword evidence="1" id="KW-0472">Membrane</keyword>
<dbReference type="KEGG" id="psic:J4E96_04545"/>
<dbReference type="RefSeq" id="WP_227424607.1">
    <property type="nucleotide sequence ID" value="NZ_CP071868.1"/>
</dbReference>
<keyword evidence="1" id="KW-1133">Transmembrane helix</keyword>
<reference evidence="3" key="1">
    <citation type="submission" date="2021-03" db="EMBL/GenBank/DDBJ databases">
        <title>Pengzhenrongella sicca gen. nov., sp. nov., a new member of suborder Micrococcineae isolated from High-Arctic tundra soil.</title>
        <authorList>
            <person name="Peng F."/>
        </authorList>
    </citation>
    <scope>NUCLEOTIDE SEQUENCE</scope>
    <source>
        <strain evidence="3">LRZ-2</strain>
    </source>
</reference>
<dbReference type="Proteomes" id="UP000663937">
    <property type="component" value="Chromosome"/>
</dbReference>
<feature type="transmembrane region" description="Helical" evidence="1">
    <location>
        <begin position="59"/>
        <end position="84"/>
    </location>
</feature>
<proteinExistence type="predicted"/>
<evidence type="ECO:0000313" key="3">
    <source>
        <dbReference type="EMBL" id="QTE30279.1"/>
    </source>
</evidence>
<protein>
    <submittedName>
        <fullName evidence="3">DUF4129 domain-containing protein</fullName>
    </submittedName>
</protein>
<dbReference type="InterPro" id="IPR025403">
    <property type="entry name" value="TgpA-like_C"/>
</dbReference>
<dbReference type="EMBL" id="CP071868">
    <property type="protein sequence ID" value="QTE30279.1"/>
    <property type="molecule type" value="Genomic_DNA"/>
</dbReference>
<evidence type="ECO:0000313" key="4">
    <source>
        <dbReference type="Proteomes" id="UP000663937"/>
    </source>
</evidence>
<accession>A0A8A4ZH15</accession>
<dbReference type="AlphaFoldDB" id="A0A8A4ZH15"/>
<dbReference type="Pfam" id="PF13559">
    <property type="entry name" value="DUF4129"/>
    <property type="match status" value="1"/>
</dbReference>
<name>A0A8A4ZH15_9MICO</name>
<keyword evidence="4" id="KW-1185">Reference proteome</keyword>
<evidence type="ECO:0000256" key="1">
    <source>
        <dbReference type="SAM" id="Phobius"/>
    </source>
</evidence>
<evidence type="ECO:0000259" key="2">
    <source>
        <dbReference type="Pfam" id="PF13559"/>
    </source>
</evidence>
<keyword evidence="1" id="KW-0812">Transmembrane</keyword>
<sequence length="220" mass="22945">MRGPGRLLLDVPVTPDAPTARRWATQELADPVYRQGRSLLDRFIDWFVSLFDGVEVPGLGLPAGVVAALVVLAVLIVVAVAFWVAGPVRLARRAASSAVVLGADARSAADLRAAADAQAARGDWPAAVLERFRAIVRGLEERALLDERPGRTAHEAALTAGAVLPAHAGDLARASRLFDDVFYGKAAASPADDAWLRGLDAAAAGTRPAAPAARPLVDAP</sequence>
<organism evidence="3 4">
    <name type="scientific">Pengzhenrongella sicca</name>
    <dbReference type="NCBI Taxonomy" id="2819238"/>
    <lineage>
        <taxon>Bacteria</taxon>
        <taxon>Bacillati</taxon>
        <taxon>Actinomycetota</taxon>
        <taxon>Actinomycetes</taxon>
        <taxon>Micrococcales</taxon>
        <taxon>Pengzhenrongella</taxon>
    </lineage>
</organism>
<gene>
    <name evidence="3" type="ORF">J4E96_04545</name>
</gene>
<feature type="domain" description="Protein-glutamine gamma-glutamyltransferase-like C-terminal" evidence="2">
    <location>
        <begin position="131"/>
        <end position="194"/>
    </location>
</feature>